<protein>
    <submittedName>
        <fullName evidence="1">Uncharacterized protein</fullName>
    </submittedName>
</protein>
<evidence type="ECO:0000313" key="1">
    <source>
        <dbReference type="EMBL" id="THE34874.1"/>
    </source>
</evidence>
<name>A0ABY2PQ16_9ENTR</name>
<dbReference type="Proteomes" id="UP000306790">
    <property type="component" value="Unassembled WGS sequence"/>
</dbReference>
<gene>
    <name evidence="1" type="ORF">DJ535_20465</name>
</gene>
<evidence type="ECO:0000313" key="2">
    <source>
        <dbReference type="Proteomes" id="UP000306790"/>
    </source>
</evidence>
<reference evidence="1 2" key="1">
    <citation type="submission" date="2018-05" db="EMBL/GenBank/DDBJ databases">
        <title>Isolation and genomic analyses of lactose-positive bacteria from faecal samples of preterm neonates.</title>
        <authorList>
            <person name="Chen Y."/>
            <person name="Brook T.C."/>
            <person name="O'Neill I."/>
            <person name="Soe C.Z."/>
            <person name="Hall L.J."/>
            <person name="Hoyles L."/>
        </authorList>
    </citation>
    <scope>NUCLEOTIDE SEQUENCE [LARGE SCALE GENOMIC DNA]</scope>
    <source>
        <strain evidence="1 2">P080C CL</strain>
    </source>
</reference>
<proteinExistence type="predicted"/>
<keyword evidence="2" id="KW-1185">Reference proteome</keyword>
<sequence>MSNNITQINYDANSIETKQASDALDELSVEIQKINLPEEFCKKFDVVLKLLDNSIKLLEVFYKKVPISVIKKTITTLNDIKNLLAILNTGFCPTQP</sequence>
<dbReference type="RefSeq" id="WP_048221394.1">
    <property type="nucleotide sequence ID" value="NZ_QFVP01000015.1"/>
</dbReference>
<accession>A0ABY2PQ16</accession>
<dbReference type="EMBL" id="QFVP01000015">
    <property type="protein sequence ID" value="THE34874.1"/>
    <property type="molecule type" value="Genomic_DNA"/>
</dbReference>
<organism evidence="1 2">
    <name type="scientific">Citrobacter murliniae</name>
    <dbReference type="NCBI Taxonomy" id="67829"/>
    <lineage>
        <taxon>Bacteria</taxon>
        <taxon>Pseudomonadati</taxon>
        <taxon>Pseudomonadota</taxon>
        <taxon>Gammaproteobacteria</taxon>
        <taxon>Enterobacterales</taxon>
        <taxon>Enterobacteriaceae</taxon>
        <taxon>Citrobacter</taxon>
        <taxon>Citrobacter freundii complex</taxon>
    </lineage>
</organism>
<comment type="caution">
    <text evidence="1">The sequence shown here is derived from an EMBL/GenBank/DDBJ whole genome shotgun (WGS) entry which is preliminary data.</text>
</comment>